<name>A0A1D7TFW6_9BACT</name>
<dbReference type="STRING" id="1193502.SHALO_0075"/>
<dbReference type="Proteomes" id="UP000094609">
    <property type="component" value="Chromosome"/>
</dbReference>
<keyword evidence="3" id="KW-1185">Reference proteome</keyword>
<dbReference type="PATRIC" id="fig|1193502.14.peg.78"/>
<proteinExistence type="predicted"/>
<feature type="region of interest" description="Disordered" evidence="1">
    <location>
        <begin position="70"/>
        <end position="90"/>
    </location>
</feature>
<dbReference type="KEGG" id="shal:SHALO_0075"/>
<dbReference type="RefSeq" id="WP_069476887.1">
    <property type="nucleotide sequence ID" value="NZ_CP017111.1"/>
</dbReference>
<accession>A0A1D7TFW6</accession>
<sequence length="90" mass="10525">MKFQDWIAKNTPLKRVSSLKPYRDEIQKLVSLNYTLTQITEYLRDVRDIEISRQSVKKFLASKTAQDKPVKAEKSETSKVSLEDKFKGFL</sequence>
<evidence type="ECO:0000313" key="3">
    <source>
        <dbReference type="Proteomes" id="UP000094609"/>
    </source>
</evidence>
<dbReference type="EMBL" id="CP017111">
    <property type="protein sequence ID" value="AOO63877.1"/>
    <property type="molecule type" value="Genomic_DNA"/>
</dbReference>
<protein>
    <submittedName>
        <fullName evidence="2">Uncharacterized protein</fullName>
    </submittedName>
</protein>
<evidence type="ECO:0000313" key="2">
    <source>
        <dbReference type="EMBL" id="AOO63877.1"/>
    </source>
</evidence>
<gene>
    <name evidence="2" type="ORF">SHALO_0075</name>
</gene>
<evidence type="ECO:0000256" key="1">
    <source>
        <dbReference type="SAM" id="MobiDB-lite"/>
    </source>
</evidence>
<dbReference type="AlphaFoldDB" id="A0A1D7TFW6"/>
<organism evidence="2 3">
    <name type="scientific">Sulfurospirillum halorespirans DSM 13726</name>
    <dbReference type="NCBI Taxonomy" id="1193502"/>
    <lineage>
        <taxon>Bacteria</taxon>
        <taxon>Pseudomonadati</taxon>
        <taxon>Campylobacterota</taxon>
        <taxon>Epsilonproteobacteria</taxon>
        <taxon>Campylobacterales</taxon>
        <taxon>Sulfurospirillaceae</taxon>
        <taxon>Sulfurospirillum</taxon>
    </lineage>
</organism>
<reference evidence="3" key="1">
    <citation type="submission" date="2016-08" db="EMBL/GenBank/DDBJ databases">
        <title>Complete genome sequence of the organohalide-respiring Epsilonproteobacterium Sulfurospirillum halorespirans.</title>
        <authorList>
            <person name="Goris T."/>
            <person name="Zimmermann J."/>
            <person name="Schenz B."/>
            <person name="Lemos M."/>
            <person name="Hackermueller J."/>
            <person name="Diekert G."/>
        </authorList>
    </citation>
    <scope>NUCLEOTIDE SEQUENCE [LARGE SCALE GENOMIC DNA]</scope>
    <source>
        <strain>DSM 13726</strain>
        <strain evidence="3">PCE-M2</strain>
    </source>
</reference>